<keyword evidence="4 10" id="KW-0812">Transmembrane</keyword>
<gene>
    <name evidence="10" type="primary">plsY</name>
    <name evidence="11" type="ORF">A3B86_01280</name>
</gene>
<evidence type="ECO:0000256" key="10">
    <source>
        <dbReference type="HAMAP-Rule" id="MF_01043"/>
    </source>
</evidence>
<keyword evidence="3 10" id="KW-0808">Transferase</keyword>
<feature type="transmembrane region" description="Helical" evidence="10">
    <location>
        <begin position="109"/>
        <end position="135"/>
    </location>
</feature>
<dbReference type="InterPro" id="IPR003811">
    <property type="entry name" value="G3P_acylTferase_PlsY"/>
</dbReference>
<evidence type="ECO:0000256" key="7">
    <source>
        <dbReference type="ARBA" id="ARBA00023136"/>
    </source>
</evidence>
<keyword evidence="8 10" id="KW-0594">Phospholipid biosynthesis</keyword>
<dbReference type="GO" id="GO:0043772">
    <property type="term" value="F:acyl-phosphate glycerol-3-phosphate acyltransferase activity"/>
    <property type="evidence" value="ECO:0007669"/>
    <property type="project" value="UniProtKB-UniRule"/>
</dbReference>
<feature type="transmembrane region" description="Helical" evidence="10">
    <location>
        <begin position="211"/>
        <end position="228"/>
    </location>
</feature>
<comment type="caution">
    <text evidence="10">Lacks conserved residue(s) required for the propagation of feature annotation.</text>
</comment>
<feature type="transmembrane region" description="Helical" evidence="10">
    <location>
        <begin position="171"/>
        <end position="190"/>
    </location>
</feature>
<evidence type="ECO:0000256" key="1">
    <source>
        <dbReference type="ARBA" id="ARBA00022475"/>
    </source>
</evidence>
<keyword evidence="7 10" id="KW-0472">Membrane</keyword>
<comment type="subunit">
    <text evidence="10">Probably interacts with PlsX.</text>
</comment>
<evidence type="ECO:0000256" key="3">
    <source>
        <dbReference type="ARBA" id="ARBA00022679"/>
    </source>
</evidence>
<evidence type="ECO:0000256" key="9">
    <source>
        <dbReference type="ARBA" id="ARBA00023264"/>
    </source>
</evidence>
<evidence type="ECO:0000256" key="8">
    <source>
        <dbReference type="ARBA" id="ARBA00023209"/>
    </source>
</evidence>
<keyword evidence="5 10" id="KW-1133">Transmembrane helix</keyword>
<accession>A0A1F8F545</accession>
<dbReference type="EMBL" id="MGJN01000007">
    <property type="protein sequence ID" value="OGN07366.1"/>
    <property type="molecule type" value="Genomic_DNA"/>
</dbReference>
<feature type="transmembrane region" description="Helical" evidence="10">
    <location>
        <begin position="298"/>
        <end position="315"/>
    </location>
</feature>
<reference evidence="11 12" key="1">
    <citation type="journal article" date="2016" name="Nat. Commun.">
        <title>Thousands of microbial genomes shed light on interconnected biogeochemical processes in an aquifer system.</title>
        <authorList>
            <person name="Anantharaman K."/>
            <person name="Brown C.T."/>
            <person name="Hug L.A."/>
            <person name="Sharon I."/>
            <person name="Castelle C.J."/>
            <person name="Probst A.J."/>
            <person name="Thomas B.C."/>
            <person name="Singh A."/>
            <person name="Wilkins M.J."/>
            <person name="Karaoz U."/>
            <person name="Brodie E.L."/>
            <person name="Williams K.H."/>
            <person name="Hubbard S.S."/>
            <person name="Banfield J.F."/>
        </authorList>
    </citation>
    <scope>NUCLEOTIDE SEQUENCE [LARGE SCALE GENOMIC DNA]</scope>
</reference>
<comment type="function">
    <text evidence="10">Catalyzes the transfer of an acyl group from acyl-phosphate (acyl-PO(4)) to glycerol-3-phosphate (G3P) to form lysophosphatidic acid (LPA). This enzyme utilizes acyl-phosphate as fatty acyl donor, but not acyl-CoA or acyl-ACP.</text>
</comment>
<dbReference type="HAMAP" id="MF_01043">
    <property type="entry name" value="PlsY"/>
    <property type="match status" value="1"/>
</dbReference>
<dbReference type="GO" id="GO:0005886">
    <property type="term" value="C:plasma membrane"/>
    <property type="evidence" value="ECO:0007669"/>
    <property type="project" value="UniProtKB-SubCell"/>
</dbReference>
<keyword evidence="2 10" id="KW-0444">Lipid biosynthesis</keyword>
<comment type="caution">
    <text evidence="11">The sequence shown here is derived from an EMBL/GenBank/DDBJ whole genome shotgun (WGS) entry which is preliminary data.</text>
</comment>
<protein>
    <recommendedName>
        <fullName evidence="10">Glycerol-3-phosphate acyltransferase</fullName>
    </recommendedName>
    <alternativeName>
        <fullName evidence="10">Acyl-PO4 G3P acyltransferase</fullName>
    </alternativeName>
    <alternativeName>
        <fullName evidence="10">Acyl-phosphate--glycerol-3-phosphate acyltransferase</fullName>
    </alternativeName>
    <alternativeName>
        <fullName evidence="10">G3P acyltransferase</fullName>
        <shortName evidence="10">GPAT</shortName>
        <ecNumber evidence="10">2.3.1.275</ecNumber>
    </alternativeName>
    <alternativeName>
        <fullName evidence="10">Lysophosphatidic acid synthase</fullName>
        <shortName evidence="10">LPA synthase</shortName>
    </alternativeName>
</protein>
<dbReference type="PANTHER" id="PTHR30309:SF0">
    <property type="entry name" value="GLYCEROL-3-PHOSPHATE ACYLTRANSFERASE-RELATED"/>
    <property type="match status" value="1"/>
</dbReference>
<evidence type="ECO:0000313" key="12">
    <source>
        <dbReference type="Proteomes" id="UP000176834"/>
    </source>
</evidence>
<keyword evidence="6 10" id="KW-0443">Lipid metabolism</keyword>
<evidence type="ECO:0000256" key="4">
    <source>
        <dbReference type="ARBA" id="ARBA00022692"/>
    </source>
</evidence>
<evidence type="ECO:0000256" key="2">
    <source>
        <dbReference type="ARBA" id="ARBA00022516"/>
    </source>
</evidence>
<comment type="subcellular location">
    <subcellularLocation>
        <location evidence="10">Cell membrane</location>
        <topology evidence="10">Multi-pass membrane protein</topology>
    </subcellularLocation>
</comment>
<keyword evidence="1 10" id="KW-1003">Cell membrane</keyword>
<dbReference type="UniPathway" id="UPA00085"/>
<dbReference type="Proteomes" id="UP000176834">
    <property type="component" value="Unassembled WGS sequence"/>
</dbReference>
<dbReference type="Pfam" id="PF02660">
    <property type="entry name" value="G3P_acyltransf"/>
    <property type="match status" value="1"/>
</dbReference>
<dbReference type="EC" id="2.3.1.275" evidence="10"/>
<name>A0A1F8F545_9BACT</name>
<comment type="catalytic activity">
    <reaction evidence="10">
        <text>an acyl phosphate + sn-glycerol 3-phosphate = a 1-acyl-sn-glycero-3-phosphate + phosphate</text>
        <dbReference type="Rhea" id="RHEA:34075"/>
        <dbReference type="ChEBI" id="CHEBI:43474"/>
        <dbReference type="ChEBI" id="CHEBI:57597"/>
        <dbReference type="ChEBI" id="CHEBI:57970"/>
        <dbReference type="ChEBI" id="CHEBI:59918"/>
        <dbReference type="EC" id="2.3.1.275"/>
    </reaction>
</comment>
<evidence type="ECO:0000256" key="5">
    <source>
        <dbReference type="ARBA" id="ARBA00022989"/>
    </source>
</evidence>
<feature type="transmembrane region" description="Helical" evidence="10">
    <location>
        <begin position="272"/>
        <end position="292"/>
    </location>
</feature>
<comment type="similarity">
    <text evidence="10">Belongs to the PlsY family.</text>
</comment>
<dbReference type="AlphaFoldDB" id="A0A1F8F545"/>
<sequence length="341" mass="37486">MVLFFLILIGYLIGSLSPGFFFGWVVKGIDVRNYGYHNTGTTNTYHHVGPVYGVLTAIFDLLKTSVIYYISLNWLNVDLAILPGLAGVVGHVLPFYLEFRGGRGVASLAGLSLIALFYSQSLLVLLLVVGSLVYGIKIATIKVNLPIRHMLKLGALVFPIGLIWFSSNLIIFILLTLFGISIFLDILRFLNPKINEAYLRKSKFTKLKEKSQFSGYTLFILGALFVVISFPLEIAVMSLCLFIVGDVLAPFSKMIRFLPQKVLLSGPCVRTGKTPAGAIVISTLSFVTGVFLNSLTPLSLSLNFIFIGAILTAVIDQFSFILDDNLLVPIGTAFILWLVFV</sequence>
<evidence type="ECO:0000313" key="11">
    <source>
        <dbReference type="EMBL" id="OGN07366.1"/>
    </source>
</evidence>
<feature type="transmembrane region" description="Helical" evidence="10">
    <location>
        <begin position="52"/>
        <end position="72"/>
    </location>
</feature>
<keyword evidence="9 10" id="KW-1208">Phospholipid metabolism</keyword>
<dbReference type="PANTHER" id="PTHR30309">
    <property type="entry name" value="INNER MEMBRANE PROTEIN YGIH"/>
    <property type="match status" value="1"/>
</dbReference>
<organism evidence="11 12">
    <name type="scientific">Candidatus Yanofskybacteria bacterium RIFCSPHIGHO2_02_FULL_38_22b</name>
    <dbReference type="NCBI Taxonomy" id="1802673"/>
    <lineage>
        <taxon>Bacteria</taxon>
        <taxon>Candidatus Yanofskyibacteriota</taxon>
    </lineage>
</organism>
<proteinExistence type="inferred from homology"/>
<feature type="transmembrane region" description="Helical" evidence="10">
    <location>
        <begin position="147"/>
        <end position="165"/>
    </location>
</feature>
<dbReference type="GO" id="GO:0008654">
    <property type="term" value="P:phospholipid biosynthetic process"/>
    <property type="evidence" value="ECO:0007669"/>
    <property type="project" value="UniProtKB-UniRule"/>
</dbReference>
<evidence type="ECO:0000256" key="6">
    <source>
        <dbReference type="ARBA" id="ARBA00023098"/>
    </source>
</evidence>
<dbReference type="SMART" id="SM01207">
    <property type="entry name" value="G3P_acyltransf"/>
    <property type="match status" value="1"/>
</dbReference>
<feature type="transmembrane region" description="Helical" evidence="10">
    <location>
        <begin position="322"/>
        <end position="340"/>
    </location>
</feature>
<feature type="transmembrane region" description="Helical" evidence="10">
    <location>
        <begin position="79"/>
        <end position="97"/>
    </location>
</feature>
<comment type="pathway">
    <text evidence="10">Lipid metabolism; phospholipid metabolism.</text>
</comment>